<feature type="domain" description="Sialidase" evidence="5">
    <location>
        <begin position="63"/>
        <end position="359"/>
    </location>
</feature>
<dbReference type="GO" id="GO:0016798">
    <property type="term" value="F:hydrolase activity, acting on glycosyl bonds"/>
    <property type="evidence" value="ECO:0007669"/>
    <property type="project" value="UniProtKB-KW"/>
</dbReference>
<evidence type="ECO:0000256" key="3">
    <source>
        <dbReference type="ARBA" id="ARBA00012733"/>
    </source>
</evidence>
<dbReference type="InterPro" id="IPR026856">
    <property type="entry name" value="Sialidase_fam"/>
</dbReference>
<feature type="chain" id="PRO_5046646076" description="exo-alpha-sialidase" evidence="4">
    <location>
        <begin position="20"/>
        <end position="385"/>
    </location>
</feature>
<dbReference type="Pfam" id="PF13088">
    <property type="entry name" value="BNR_2"/>
    <property type="match status" value="1"/>
</dbReference>
<evidence type="ECO:0000313" key="6">
    <source>
        <dbReference type="EMBL" id="WZN40855.1"/>
    </source>
</evidence>
<keyword evidence="6" id="KW-0326">Glycosidase</keyword>
<dbReference type="EC" id="3.2.1.18" evidence="3"/>
<keyword evidence="6" id="KW-0378">Hydrolase</keyword>
<evidence type="ECO:0000313" key="7">
    <source>
        <dbReference type="Proteomes" id="UP001485459"/>
    </source>
</evidence>
<protein>
    <recommendedName>
        <fullName evidence="3">exo-alpha-sialidase</fullName>
        <ecNumber evidence="3">3.2.1.18</ecNumber>
    </recommendedName>
</protein>
<feature type="signal peptide" evidence="4">
    <location>
        <begin position="1"/>
        <end position="19"/>
    </location>
</feature>
<comment type="catalytic activity">
    <reaction evidence="1">
        <text>Hydrolysis of alpha-(2-&gt;3)-, alpha-(2-&gt;6)-, alpha-(2-&gt;8)- glycosidic linkages of terminal sialic acid residues in oligosaccharides, glycoproteins, glycolipids, colominic acid and synthetic substrates.</text>
        <dbReference type="EC" id="3.2.1.18"/>
    </reaction>
</comment>
<dbReference type="InterPro" id="IPR036278">
    <property type="entry name" value="Sialidase_sf"/>
</dbReference>
<dbReference type="EMBL" id="CP149822">
    <property type="protein sequence ID" value="WZN40855.1"/>
    <property type="molecule type" value="Genomic_DNA"/>
</dbReference>
<dbReference type="Proteomes" id="UP001485459">
    <property type="component" value="Chromosome"/>
</dbReference>
<dbReference type="Gene3D" id="2.120.10.10">
    <property type="match status" value="1"/>
</dbReference>
<evidence type="ECO:0000256" key="1">
    <source>
        <dbReference type="ARBA" id="ARBA00000427"/>
    </source>
</evidence>
<organism evidence="6 7">
    <name type="scientific">Chitinophaga pollutisoli</name>
    <dbReference type="NCBI Taxonomy" id="3133966"/>
    <lineage>
        <taxon>Bacteria</taxon>
        <taxon>Pseudomonadati</taxon>
        <taxon>Bacteroidota</taxon>
        <taxon>Chitinophagia</taxon>
        <taxon>Chitinophagales</taxon>
        <taxon>Chitinophagaceae</taxon>
        <taxon>Chitinophaga</taxon>
    </lineage>
</organism>
<dbReference type="InterPro" id="IPR011040">
    <property type="entry name" value="Sialidase"/>
</dbReference>
<reference evidence="7" key="1">
    <citation type="submission" date="2024-03" db="EMBL/GenBank/DDBJ databases">
        <title>Chitinophaga horti sp. nov., isolated from garden soil.</title>
        <authorList>
            <person name="Lee D.S."/>
            <person name="Han D.M."/>
            <person name="Baek J.H."/>
            <person name="Choi D.G."/>
            <person name="Jeon J.H."/>
            <person name="Jeon C.O."/>
        </authorList>
    </citation>
    <scope>NUCLEOTIDE SEQUENCE [LARGE SCALE GENOMIC DNA]</scope>
    <source>
        <strain evidence="7">GPA1</strain>
    </source>
</reference>
<accession>A0ABZ2YN04</accession>
<dbReference type="SUPFAM" id="SSF50939">
    <property type="entry name" value="Sialidases"/>
    <property type="match status" value="1"/>
</dbReference>
<sequence>MKFIHKLLALSLITPLAWACNDDPEKIFPKIEPPSSVLPYVFQQGAEGYSCFRIPAIIMTKSGDLLAFAEGRKNDCSDEGDIDLVMKRSLDSGKTWSKLQVIWSDADNTCGNPAPVVDQRTGTIRLLMTWNYGHDDIGMINAGTSKDTRRVYLTSSTDEGKTWDTPKEITSTVKAPGWGWYATGPCHGIQITKGAFKDRMVVPCDYIEVGAGRRGNSHVIYSDDAGLTWKLGGKVPQLSGLNPNESTVAELADGRLMLNMRVGGNDYQRLASVSADGGITWSEAYDEATLVDPVCQGSLLSAMVNGSHRLFFSNPGATTRTSMTVRMSSNDGGDWDKKNLVFEGPSGYSDLVQLSNTHIGLLFEGGLSRYFNGIAFRQIPIANIK</sequence>
<evidence type="ECO:0000259" key="5">
    <source>
        <dbReference type="Pfam" id="PF13088"/>
    </source>
</evidence>
<dbReference type="CDD" id="cd15482">
    <property type="entry name" value="Sialidase_non-viral"/>
    <property type="match status" value="1"/>
</dbReference>
<keyword evidence="4" id="KW-0732">Signal</keyword>
<evidence type="ECO:0000256" key="4">
    <source>
        <dbReference type="SAM" id="SignalP"/>
    </source>
</evidence>
<dbReference type="PANTHER" id="PTHR10628:SF30">
    <property type="entry name" value="EXO-ALPHA-SIALIDASE"/>
    <property type="match status" value="1"/>
</dbReference>
<proteinExistence type="inferred from homology"/>
<gene>
    <name evidence="6" type="ORF">WJU16_23105</name>
</gene>
<keyword evidence="7" id="KW-1185">Reference proteome</keyword>
<dbReference type="PANTHER" id="PTHR10628">
    <property type="entry name" value="SIALIDASE"/>
    <property type="match status" value="1"/>
</dbReference>
<dbReference type="RefSeq" id="WP_341835720.1">
    <property type="nucleotide sequence ID" value="NZ_CP149822.1"/>
</dbReference>
<name>A0ABZ2YN04_9BACT</name>
<comment type="similarity">
    <text evidence="2">Belongs to the glycosyl hydrolase 33 family.</text>
</comment>
<evidence type="ECO:0000256" key="2">
    <source>
        <dbReference type="ARBA" id="ARBA00009348"/>
    </source>
</evidence>